<protein>
    <recommendedName>
        <fullName evidence="7">Glycosyltransferase</fullName>
    </recommendedName>
</protein>
<keyword evidence="6" id="KW-1185">Reference proteome</keyword>
<dbReference type="PANTHER" id="PTHR48046">
    <property type="entry name" value="UDP-GLYCOSYLTRANSFERASE 72E1"/>
    <property type="match status" value="1"/>
</dbReference>
<dbReference type="PANTHER" id="PTHR48046:SF4">
    <property type="entry name" value="GLYCOSYLTRANSFERASE"/>
    <property type="match status" value="1"/>
</dbReference>
<dbReference type="CDD" id="cd03784">
    <property type="entry name" value="GT1_Gtf-like"/>
    <property type="match status" value="1"/>
</dbReference>
<gene>
    <name evidence="5" type="ORF">M8C21_006434</name>
</gene>
<dbReference type="FunFam" id="3.40.50.2000:FF:000056">
    <property type="entry name" value="Glycosyltransferase"/>
    <property type="match status" value="1"/>
</dbReference>
<keyword evidence="3" id="KW-0808">Transferase</keyword>
<dbReference type="Proteomes" id="UP001206925">
    <property type="component" value="Unassembled WGS sequence"/>
</dbReference>
<evidence type="ECO:0000256" key="2">
    <source>
        <dbReference type="ARBA" id="ARBA00022676"/>
    </source>
</evidence>
<dbReference type="InterPro" id="IPR002213">
    <property type="entry name" value="UDP_glucos_trans"/>
</dbReference>
<evidence type="ECO:0000313" key="5">
    <source>
        <dbReference type="EMBL" id="KAI7744653.1"/>
    </source>
</evidence>
<dbReference type="Pfam" id="PF00201">
    <property type="entry name" value="UDPGT"/>
    <property type="match status" value="1"/>
</dbReference>
<evidence type="ECO:0000256" key="1">
    <source>
        <dbReference type="ARBA" id="ARBA00009995"/>
    </source>
</evidence>
<evidence type="ECO:0000256" key="3">
    <source>
        <dbReference type="ARBA" id="ARBA00022679"/>
    </source>
</evidence>
<comment type="caution">
    <text evidence="5">The sequence shown here is derived from an EMBL/GenBank/DDBJ whole genome shotgun (WGS) entry which is preliminary data.</text>
</comment>
<evidence type="ECO:0000313" key="6">
    <source>
        <dbReference type="Proteomes" id="UP001206925"/>
    </source>
</evidence>
<dbReference type="EMBL" id="JAMZMK010007472">
    <property type="protein sequence ID" value="KAI7744653.1"/>
    <property type="molecule type" value="Genomic_DNA"/>
</dbReference>
<comment type="function">
    <text evidence="4">May glycosylate diterpenes or flavonols in leaves.</text>
</comment>
<dbReference type="SUPFAM" id="SSF53756">
    <property type="entry name" value="UDP-Glycosyltransferase/glycogen phosphorylase"/>
    <property type="match status" value="1"/>
</dbReference>
<proteinExistence type="inferred from homology"/>
<comment type="similarity">
    <text evidence="1">Belongs to the UDP-glycosyltransferase family.</text>
</comment>
<name>A0AAD5CMI5_AMBAR</name>
<evidence type="ECO:0000256" key="4">
    <source>
        <dbReference type="ARBA" id="ARBA00053747"/>
    </source>
</evidence>
<sequence>MGIGETPKPHLAFLASPGIGHTTPLFELASRLVTQHNFQVTFLVITTGSTPAQTEYLNANPHPDLHIVNLPRVDISPLVSNDTTAFVRLCIIAEKSIRTSLPSVLSRINRPTLRAFVIDVFSTDAFEACNELSIPVYSFFTSTAAFLAFSLYLPVLDNQVKDKACDLPDPVNVPGCYPIRTRDLTDMATNRSMDNYRWFLHHVSRLTKVTGIFVNSWGDLEPVSLRALLHEPYFRDIRAPPVYPIGPVTKRTEPEESCKKILAWLDKQPKESVLFVTLGSGGTLTSEQLTELAWGLELSQQRFILVVRKPSDCAAATFFSVGSDKDDPEVYLPKGFVERTKRVGLVVGSWAPQVAVLSHRATGAFLSHCGWNSTLECVKHGVPMIAWPMYAEQRMNATMLSDEVGIAVKMPVVGDGGETVVVGRKEIERVVRAVFEGGEGGKMRCRARELEASGLDSLSCGGSSYETLARVAESWKIGN</sequence>
<accession>A0AAD5CMI5</accession>
<dbReference type="AlphaFoldDB" id="A0AAD5CMI5"/>
<dbReference type="GO" id="GO:0008194">
    <property type="term" value="F:UDP-glycosyltransferase activity"/>
    <property type="evidence" value="ECO:0007669"/>
    <property type="project" value="InterPro"/>
</dbReference>
<reference evidence="5" key="1">
    <citation type="submission" date="2022-06" db="EMBL/GenBank/DDBJ databases">
        <title>Uncovering the hologenomic basis of an extraordinary plant invasion.</title>
        <authorList>
            <person name="Bieker V.C."/>
            <person name="Martin M.D."/>
            <person name="Gilbert T."/>
            <person name="Hodgins K."/>
            <person name="Battlay P."/>
            <person name="Petersen B."/>
            <person name="Wilson J."/>
        </authorList>
    </citation>
    <scope>NUCLEOTIDE SEQUENCE</scope>
    <source>
        <strain evidence="5">AA19_3_7</strain>
        <tissue evidence="5">Leaf</tissue>
    </source>
</reference>
<evidence type="ECO:0008006" key="7">
    <source>
        <dbReference type="Google" id="ProtNLM"/>
    </source>
</evidence>
<organism evidence="5 6">
    <name type="scientific">Ambrosia artemisiifolia</name>
    <name type="common">Common ragweed</name>
    <dbReference type="NCBI Taxonomy" id="4212"/>
    <lineage>
        <taxon>Eukaryota</taxon>
        <taxon>Viridiplantae</taxon>
        <taxon>Streptophyta</taxon>
        <taxon>Embryophyta</taxon>
        <taxon>Tracheophyta</taxon>
        <taxon>Spermatophyta</taxon>
        <taxon>Magnoliopsida</taxon>
        <taxon>eudicotyledons</taxon>
        <taxon>Gunneridae</taxon>
        <taxon>Pentapetalae</taxon>
        <taxon>asterids</taxon>
        <taxon>campanulids</taxon>
        <taxon>Asterales</taxon>
        <taxon>Asteraceae</taxon>
        <taxon>Asteroideae</taxon>
        <taxon>Heliantheae alliance</taxon>
        <taxon>Heliantheae</taxon>
        <taxon>Ambrosia</taxon>
    </lineage>
</organism>
<dbReference type="Gene3D" id="3.40.50.2000">
    <property type="entry name" value="Glycogen Phosphorylase B"/>
    <property type="match status" value="2"/>
</dbReference>
<keyword evidence="2" id="KW-0328">Glycosyltransferase</keyword>